<evidence type="ECO:0000313" key="1">
    <source>
        <dbReference type="EMBL" id="KDR16188.1"/>
    </source>
</evidence>
<keyword evidence="2" id="KW-1185">Reference proteome</keyword>
<organism evidence="1 2">
    <name type="scientific">Zootermopsis nevadensis</name>
    <name type="common">Dampwood termite</name>
    <dbReference type="NCBI Taxonomy" id="136037"/>
    <lineage>
        <taxon>Eukaryota</taxon>
        <taxon>Metazoa</taxon>
        <taxon>Ecdysozoa</taxon>
        <taxon>Arthropoda</taxon>
        <taxon>Hexapoda</taxon>
        <taxon>Insecta</taxon>
        <taxon>Pterygota</taxon>
        <taxon>Neoptera</taxon>
        <taxon>Polyneoptera</taxon>
        <taxon>Dictyoptera</taxon>
        <taxon>Blattodea</taxon>
        <taxon>Blattoidea</taxon>
        <taxon>Termitoidae</taxon>
        <taxon>Termopsidae</taxon>
        <taxon>Zootermopsis</taxon>
    </lineage>
</organism>
<name>A0A067RBX3_ZOONE</name>
<reference evidence="1 2" key="1">
    <citation type="journal article" date="2014" name="Nat. Commun.">
        <title>Molecular traces of alternative social organization in a termite genome.</title>
        <authorList>
            <person name="Terrapon N."/>
            <person name="Li C."/>
            <person name="Robertson H.M."/>
            <person name="Ji L."/>
            <person name="Meng X."/>
            <person name="Booth W."/>
            <person name="Chen Z."/>
            <person name="Childers C.P."/>
            <person name="Glastad K.M."/>
            <person name="Gokhale K."/>
            <person name="Gowin J."/>
            <person name="Gronenberg W."/>
            <person name="Hermansen R.A."/>
            <person name="Hu H."/>
            <person name="Hunt B.G."/>
            <person name="Huylmans A.K."/>
            <person name="Khalil S.M."/>
            <person name="Mitchell R.D."/>
            <person name="Munoz-Torres M.C."/>
            <person name="Mustard J.A."/>
            <person name="Pan H."/>
            <person name="Reese J.T."/>
            <person name="Scharf M.E."/>
            <person name="Sun F."/>
            <person name="Vogel H."/>
            <person name="Xiao J."/>
            <person name="Yang W."/>
            <person name="Yang Z."/>
            <person name="Yang Z."/>
            <person name="Zhou J."/>
            <person name="Zhu J."/>
            <person name="Brent C.S."/>
            <person name="Elsik C.G."/>
            <person name="Goodisman M.A."/>
            <person name="Liberles D.A."/>
            <person name="Roe R.M."/>
            <person name="Vargo E.L."/>
            <person name="Vilcinskas A."/>
            <person name="Wang J."/>
            <person name="Bornberg-Bauer E."/>
            <person name="Korb J."/>
            <person name="Zhang G."/>
            <person name="Liebig J."/>
        </authorList>
    </citation>
    <scope>NUCLEOTIDE SEQUENCE [LARGE SCALE GENOMIC DNA]</scope>
    <source>
        <tissue evidence="1">Whole organism</tissue>
    </source>
</reference>
<accession>A0A067RBX3</accession>
<dbReference type="OMA" id="TPECLAQ"/>
<protein>
    <submittedName>
        <fullName evidence="1">Uncharacterized protein</fullName>
    </submittedName>
</protein>
<sequence length="89" mass="10199">MRNGAVHSFQLQTITASNFEDLRHKFHFVPLGTTSGKHASKFERREKKLRRRCKTKCSSKVQRLEEVLSLGKVALRKTCLASEMLLPSL</sequence>
<dbReference type="Proteomes" id="UP000027135">
    <property type="component" value="Unassembled WGS sequence"/>
</dbReference>
<dbReference type="EMBL" id="KK852804">
    <property type="protein sequence ID" value="KDR16188.1"/>
    <property type="molecule type" value="Genomic_DNA"/>
</dbReference>
<dbReference type="InParanoid" id="A0A067RBX3"/>
<gene>
    <name evidence="1" type="ORF">L798_09603</name>
</gene>
<evidence type="ECO:0000313" key="2">
    <source>
        <dbReference type="Proteomes" id="UP000027135"/>
    </source>
</evidence>
<dbReference type="AlphaFoldDB" id="A0A067RBX3"/>
<proteinExistence type="predicted"/>